<dbReference type="InterPro" id="IPR036291">
    <property type="entry name" value="NAD(P)-bd_dom_sf"/>
</dbReference>
<dbReference type="Proteomes" id="UP000662814">
    <property type="component" value="Chromosome"/>
</dbReference>
<organism evidence="3 4">
    <name type="scientific">Paramicrobacterium chengjingii</name>
    <dbReference type="NCBI Taxonomy" id="2769067"/>
    <lineage>
        <taxon>Bacteria</taxon>
        <taxon>Bacillati</taxon>
        <taxon>Actinomycetota</taxon>
        <taxon>Actinomycetes</taxon>
        <taxon>Micrococcales</taxon>
        <taxon>Microbacteriaceae</taxon>
        <taxon>Paramicrobacterium</taxon>
    </lineage>
</organism>
<reference evidence="3 4" key="1">
    <citation type="submission" date="2020-12" db="EMBL/GenBank/DDBJ databases">
        <title>Microbacterium sp. HY060.</title>
        <authorList>
            <person name="Zhou J."/>
        </authorList>
    </citation>
    <scope>NUCLEOTIDE SEQUENCE [LARGE SCALE GENOMIC DNA]</scope>
    <source>
        <strain evidence="3 4">HY60</strain>
    </source>
</reference>
<evidence type="ECO:0000313" key="3">
    <source>
        <dbReference type="EMBL" id="QPZ37617.1"/>
    </source>
</evidence>
<dbReference type="RefSeq" id="WP_166990888.1">
    <property type="nucleotide sequence ID" value="NZ_CP061169.1"/>
</dbReference>
<dbReference type="Gene3D" id="3.40.50.720">
    <property type="entry name" value="NAD(P)-binding Rossmann-like Domain"/>
    <property type="match status" value="1"/>
</dbReference>
<dbReference type="Pfam" id="PF10727">
    <property type="entry name" value="Rossmann-like"/>
    <property type="match status" value="1"/>
</dbReference>
<sequence>MSDQRAGRLGVGVIGAGHVGPVLASALAGAGHALVGISAVSEASRDRAETMLPGVPVLEIPEIVERSELVLIAIPDAELPALVSGLAATGTWRPGQIVVHTAPDSGVGVLEPAQRAGSIPLAIHPAMSFTGTSLDLTRLAETFFAVTGPSPVLPIGQALVVEMGGEPVVIAEDDRAAYAEAIETARVFSRSIVEQASGILQGIGVEHPGAYLSSLVRSAVEDALSAER</sequence>
<protein>
    <submittedName>
        <fullName evidence="3">DUF2520 domain-containing protein</fullName>
    </submittedName>
</protein>
<feature type="domain" description="Putative oxidoreductase/dehydrogenase Rossmann-like" evidence="1">
    <location>
        <begin position="2"/>
        <end position="125"/>
    </location>
</feature>
<evidence type="ECO:0000259" key="2">
    <source>
        <dbReference type="Pfam" id="PF10728"/>
    </source>
</evidence>
<evidence type="ECO:0000259" key="1">
    <source>
        <dbReference type="Pfam" id="PF10727"/>
    </source>
</evidence>
<dbReference type="PANTHER" id="PTHR40459:SF1">
    <property type="entry name" value="CONSERVED HYPOTHETICAL ALANINE AND LEUCINE RICH PROTEIN"/>
    <property type="match status" value="1"/>
</dbReference>
<dbReference type="EMBL" id="CP061169">
    <property type="protein sequence ID" value="QPZ37617.1"/>
    <property type="molecule type" value="Genomic_DNA"/>
</dbReference>
<dbReference type="SUPFAM" id="SSF51735">
    <property type="entry name" value="NAD(P)-binding Rossmann-fold domains"/>
    <property type="match status" value="1"/>
</dbReference>
<dbReference type="InterPro" id="IPR018931">
    <property type="entry name" value="DUF2520"/>
</dbReference>
<feature type="domain" description="DUF2520" evidence="2">
    <location>
        <begin position="143"/>
        <end position="225"/>
    </location>
</feature>
<dbReference type="Pfam" id="PF10728">
    <property type="entry name" value="DUF2520"/>
    <property type="match status" value="1"/>
</dbReference>
<name>A0ABX6YFR2_9MICO</name>
<dbReference type="PANTHER" id="PTHR40459">
    <property type="entry name" value="CONSERVED HYPOTHETICAL ALANINE AND LEUCINE RICH PROTEIN"/>
    <property type="match status" value="1"/>
</dbReference>
<keyword evidence="4" id="KW-1185">Reference proteome</keyword>
<accession>A0ABX6YFR2</accession>
<gene>
    <name evidence="3" type="ORF">HCR76_12370</name>
</gene>
<dbReference type="InterPro" id="IPR019665">
    <property type="entry name" value="OxRdtase/DH_put_Rossmann_dom"/>
</dbReference>
<evidence type="ECO:0000313" key="4">
    <source>
        <dbReference type="Proteomes" id="UP000662814"/>
    </source>
</evidence>
<proteinExistence type="predicted"/>